<feature type="compositionally biased region" description="Basic and acidic residues" evidence="1">
    <location>
        <begin position="256"/>
        <end position="269"/>
    </location>
</feature>
<feature type="region of interest" description="Disordered" evidence="1">
    <location>
        <begin position="173"/>
        <end position="194"/>
    </location>
</feature>
<accession>A0A023BB93</accession>
<evidence type="ECO:0000313" key="3">
    <source>
        <dbReference type="Proteomes" id="UP000019763"/>
    </source>
</evidence>
<dbReference type="VEuPathDB" id="CryptoDB:GNI_027180"/>
<protein>
    <submittedName>
        <fullName evidence="2">Uncharacterized protein</fullName>
    </submittedName>
</protein>
<feature type="region of interest" description="Disordered" evidence="1">
    <location>
        <begin position="247"/>
        <end position="275"/>
    </location>
</feature>
<gene>
    <name evidence="2" type="ORF">GNI_027180</name>
</gene>
<dbReference type="Proteomes" id="UP000019763">
    <property type="component" value="Unassembled WGS sequence"/>
</dbReference>
<dbReference type="AlphaFoldDB" id="A0A023BB93"/>
<keyword evidence="3" id="KW-1185">Reference proteome</keyword>
<proteinExistence type="predicted"/>
<dbReference type="EMBL" id="AFNH02000202">
    <property type="protein sequence ID" value="EZG79308.1"/>
    <property type="molecule type" value="Genomic_DNA"/>
</dbReference>
<reference evidence="2" key="1">
    <citation type="submission" date="2013-12" db="EMBL/GenBank/DDBJ databases">
        <authorList>
            <person name="Omoto C.K."/>
            <person name="Sibley D."/>
            <person name="Venepally P."/>
            <person name="Hadjithomas M."/>
            <person name="Karamycheva S."/>
            <person name="Brunk B."/>
            <person name="Roos D."/>
            <person name="Caler E."/>
            <person name="Lorenzi H."/>
        </authorList>
    </citation>
    <scope>NUCLEOTIDE SEQUENCE</scope>
</reference>
<organism evidence="2 3">
    <name type="scientific">Gregarina niphandrodes</name>
    <name type="common">Septate eugregarine</name>
    <dbReference type="NCBI Taxonomy" id="110365"/>
    <lineage>
        <taxon>Eukaryota</taxon>
        <taxon>Sar</taxon>
        <taxon>Alveolata</taxon>
        <taxon>Apicomplexa</taxon>
        <taxon>Conoidasida</taxon>
        <taxon>Gregarinasina</taxon>
        <taxon>Eugregarinorida</taxon>
        <taxon>Gregarinidae</taxon>
        <taxon>Gregarina</taxon>
    </lineage>
</organism>
<dbReference type="GeneID" id="22911197"/>
<comment type="caution">
    <text evidence="2">The sequence shown here is derived from an EMBL/GenBank/DDBJ whole genome shotgun (WGS) entry which is preliminary data.</text>
</comment>
<sequence length="275" mass="28796">THKRADCADTGATAFFDTIQGDSKNLEFQQCHCGANPLDFKDTVEHGYFFFRDQCYQPSADGGDKNDDRNNIYAMAQVVSKHQPRAENAEDLGTHLRKGFGTIASDAGDAAAQAYNTTKAVGKAMGKAGLSIGRAAGQTVLDAGESVAKTVGGVALNTAGDIGGVIANGSQSLRNKITGPEASSTGHPDQTNPLREALKDVDVKDAKAVKKSLTTGVSPSKLNPKLERVMGTLSLPPSLSKEVIANLSEASPPPKDVADKFGAEKKSIELPRASP</sequence>
<feature type="non-terminal residue" evidence="2">
    <location>
        <position position="1"/>
    </location>
</feature>
<name>A0A023BB93_GRENI</name>
<dbReference type="RefSeq" id="XP_011129077.1">
    <property type="nucleotide sequence ID" value="XM_011130775.1"/>
</dbReference>
<evidence type="ECO:0000256" key="1">
    <source>
        <dbReference type="SAM" id="MobiDB-lite"/>
    </source>
</evidence>
<feature type="compositionally biased region" description="Polar residues" evidence="1">
    <location>
        <begin position="173"/>
        <end position="193"/>
    </location>
</feature>
<evidence type="ECO:0000313" key="2">
    <source>
        <dbReference type="EMBL" id="EZG79308.1"/>
    </source>
</evidence>